<sequence length="407" mass="39469">MQTYYLAAGPTPDTPPPPHPAAVSAPAPSTSLAPSPSSFRPRNLDGQLLAAAAEDPPLAHGMAPSPLAPAAPIQRHPSPPAVMAASTAEPMLLLAASESVAKADVEQLGGVQGRPSVTEAVPGLAPGAFPFPAAAEEGMGNGVLLGQDIAAASQRELLQANGAWRADEWAVAAVPVAEAAGIAARDGGEDERPLWSDGGSAVAASPPALDKLAFLSTPGSGGVGAGVGVGDSDEPALLSPPGSGGMIDVGGEEVVELHDGSVPLPDTPSLPSPTARPSAGDYVGAGNAAAAGAAGGGGGQVTPVSLKHTGCAALASPELSASPGGGAGAGVTPRYAAPTAASAARYTKDAGEHLGGGGTHTAGAHPARQQLSMRMPASVAGVAGKPGHGGGVPQRRHSAVLQVNEVR</sequence>
<evidence type="ECO:0000313" key="2">
    <source>
        <dbReference type="EMBL" id="KXZ48047.1"/>
    </source>
</evidence>
<dbReference type="EMBL" id="LSYV01000031">
    <property type="protein sequence ID" value="KXZ48047.1"/>
    <property type="molecule type" value="Genomic_DNA"/>
</dbReference>
<gene>
    <name evidence="2" type="ORF">GPECTOR_30g142</name>
</gene>
<evidence type="ECO:0000256" key="1">
    <source>
        <dbReference type="SAM" id="MobiDB-lite"/>
    </source>
</evidence>
<dbReference type="AlphaFoldDB" id="A0A150GDX7"/>
<feature type="region of interest" description="Disordered" evidence="1">
    <location>
        <begin position="1"/>
        <end position="45"/>
    </location>
</feature>
<accession>A0A150GDX7</accession>
<feature type="region of interest" description="Disordered" evidence="1">
    <location>
        <begin position="260"/>
        <end position="279"/>
    </location>
</feature>
<organism evidence="2 3">
    <name type="scientific">Gonium pectorale</name>
    <name type="common">Green alga</name>
    <dbReference type="NCBI Taxonomy" id="33097"/>
    <lineage>
        <taxon>Eukaryota</taxon>
        <taxon>Viridiplantae</taxon>
        <taxon>Chlorophyta</taxon>
        <taxon>core chlorophytes</taxon>
        <taxon>Chlorophyceae</taxon>
        <taxon>CS clade</taxon>
        <taxon>Chlamydomonadales</taxon>
        <taxon>Volvocaceae</taxon>
        <taxon>Gonium</taxon>
    </lineage>
</organism>
<protein>
    <submittedName>
        <fullName evidence="2">Uncharacterized protein</fullName>
    </submittedName>
</protein>
<proteinExistence type="predicted"/>
<evidence type="ECO:0000313" key="3">
    <source>
        <dbReference type="Proteomes" id="UP000075714"/>
    </source>
</evidence>
<dbReference type="Proteomes" id="UP000075714">
    <property type="component" value="Unassembled WGS sequence"/>
</dbReference>
<feature type="region of interest" description="Disordered" evidence="1">
    <location>
        <begin position="380"/>
        <end position="407"/>
    </location>
</feature>
<comment type="caution">
    <text evidence="2">The sequence shown here is derived from an EMBL/GenBank/DDBJ whole genome shotgun (WGS) entry which is preliminary data.</text>
</comment>
<keyword evidence="3" id="KW-1185">Reference proteome</keyword>
<reference evidence="3" key="1">
    <citation type="journal article" date="2016" name="Nat. Commun.">
        <title>The Gonium pectorale genome demonstrates co-option of cell cycle regulation during the evolution of multicellularity.</title>
        <authorList>
            <person name="Hanschen E.R."/>
            <person name="Marriage T.N."/>
            <person name="Ferris P.J."/>
            <person name="Hamaji T."/>
            <person name="Toyoda A."/>
            <person name="Fujiyama A."/>
            <person name="Neme R."/>
            <person name="Noguchi H."/>
            <person name="Minakuchi Y."/>
            <person name="Suzuki M."/>
            <person name="Kawai-Toyooka H."/>
            <person name="Smith D.R."/>
            <person name="Sparks H."/>
            <person name="Anderson J."/>
            <person name="Bakaric R."/>
            <person name="Luria V."/>
            <person name="Karger A."/>
            <person name="Kirschner M.W."/>
            <person name="Durand P.M."/>
            <person name="Michod R.E."/>
            <person name="Nozaki H."/>
            <person name="Olson B.J."/>
        </authorList>
    </citation>
    <scope>NUCLEOTIDE SEQUENCE [LARGE SCALE GENOMIC DNA]</scope>
    <source>
        <strain evidence="3">NIES-2863</strain>
    </source>
</reference>
<name>A0A150GDX7_GONPE</name>
<feature type="compositionally biased region" description="Low complexity" evidence="1">
    <location>
        <begin position="21"/>
        <end position="38"/>
    </location>
</feature>